<dbReference type="AlphaFoldDB" id="A9NQJ2"/>
<feature type="transmembrane region" description="Helical" evidence="2">
    <location>
        <begin position="20"/>
        <end position="41"/>
    </location>
</feature>
<evidence type="ECO:0000313" key="3">
    <source>
        <dbReference type="EMBL" id="ABK22903.1"/>
    </source>
</evidence>
<accession>A9NQJ2</accession>
<dbReference type="PANTHER" id="PTHR14255">
    <property type="entry name" value="CEREBLON"/>
    <property type="match status" value="1"/>
</dbReference>
<keyword evidence="2" id="KW-1133">Transmembrane helix</keyword>
<evidence type="ECO:0000256" key="1">
    <source>
        <dbReference type="ARBA" id="ARBA00009142"/>
    </source>
</evidence>
<reference evidence="3" key="1">
    <citation type="journal article" date="2008" name="BMC Genomics">
        <title>A conifer genomics resource of 200,000 spruce (Picea spp.) ESTs and 6,464 high-quality, sequence-finished full-length cDNAs for Sitka spruce (Picea sitchensis).</title>
        <authorList>
            <person name="Ralph S.G."/>
            <person name="Chun H.J."/>
            <person name="Kolosova N."/>
            <person name="Cooper D."/>
            <person name="Oddy C."/>
            <person name="Ritland C.E."/>
            <person name="Kirkpatrick R."/>
            <person name="Moore R."/>
            <person name="Barber S."/>
            <person name="Holt R.A."/>
            <person name="Jones S.J."/>
            <person name="Marra M.A."/>
            <person name="Douglas C.J."/>
            <person name="Ritland K."/>
            <person name="Bohlmann J."/>
        </authorList>
    </citation>
    <scope>NUCLEOTIDE SEQUENCE</scope>
    <source>
        <tissue evidence="3">Green portion of the leader tissue</tissue>
    </source>
</reference>
<sequence>MLFSSSMSVVEYYFLKRFPVPYAAYFFGVCIIAAFTGQHVIRKLVLLLGRASIIIFCLAFMIFISAWIMGGVGISKMVHEIKDGAYMGFQNLCNY</sequence>
<keyword evidence="2" id="KW-0472">Membrane</keyword>
<proteinExistence type="evidence at transcript level"/>
<evidence type="ECO:0000256" key="2">
    <source>
        <dbReference type="SAM" id="Phobius"/>
    </source>
</evidence>
<dbReference type="GO" id="GO:0031464">
    <property type="term" value="C:Cul4A-RING E3 ubiquitin ligase complex"/>
    <property type="evidence" value="ECO:0007669"/>
    <property type="project" value="TreeGrafter"/>
</dbReference>
<name>A9NQJ2_PICSI</name>
<organism evidence="3">
    <name type="scientific">Picea sitchensis</name>
    <name type="common">Sitka spruce</name>
    <name type="synonym">Pinus sitchensis</name>
    <dbReference type="NCBI Taxonomy" id="3332"/>
    <lineage>
        <taxon>Eukaryota</taxon>
        <taxon>Viridiplantae</taxon>
        <taxon>Streptophyta</taxon>
        <taxon>Embryophyta</taxon>
        <taxon>Tracheophyta</taxon>
        <taxon>Spermatophyta</taxon>
        <taxon>Pinopsida</taxon>
        <taxon>Pinidae</taxon>
        <taxon>Conifers I</taxon>
        <taxon>Pinales</taxon>
        <taxon>Pinaceae</taxon>
        <taxon>Picea</taxon>
    </lineage>
</organism>
<dbReference type="GO" id="GO:0016567">
    <property type="term" value="P:protein ubiquitination"/>
    <property type="evidence" value="ECO:0007669"/>
    <property type="project" value="TreeGrafter"/>
</dbReference>
<dbReference type="PANTHER" id="PTHR14255:SF1">
    <property type="entry name" value="SULFITE EXPORTER TAUE_SAFE FAMILY PROTEIN 3"/>
    <property type="match status" value="1"/>
</dbReference>
<feature type="transmembrane region" description="Helical" evidence="2">
    <location>
        <begin position="53"/>
        <end position="74"/>
    </location>
</feature>
<keyword evidence="2" id="KW-0812">Transmembrane</keyword>
<dbReference type="EMBL" id="EF083559">
    <property type="protein sequence ID" value="ABK22903.1"/>
    <property type="molecule type" value="mRNA"/>
</dbReference>
<comment type="similarity">
    <text evidence="1">Belongs to the 4-toluene sulfonate uptake permease (TSUP) (TC 2.A.102) family.</text>
</comment>
<protein>
    <submittedName>
        <fullName evidence="3">Uncharacterized protein</fullName>
    </submittedName>
</protein>